<sequence length="323" mass="35616">MWRSLRRRVLTPDVSETSLAVRGFHVKNAEARDRLETVGRSFLTGYAYAAEAAQDLDAEVGLEGVPAPFRGFAYEGAAMGFAVRDGLPVGGTRHVETFLTGRAARHVYMAYVGVGWAMARLPRFRWSTLHAPDPLLRWLVLDGYGFHQAYFKTDRYVHQHHREVNFPWPVDGPAGYAARVIDQGVGRAMWFVGGTDAERVHGMIQRFPADRHADLYSGAGLAATYAGGADGAELEWFRDAAGPHRADVAQGAAFAAGARVLADLVVPHNEVATKVFCGMSPAEASQINDEARIATTGLRGDWPEYELWRQRIRGEFEREGDTV</sequence>
<accession>A0A919PND8</accession>
<dbReference type="EMBL" id="BONQ01000081">
    <property type="protein sequence ID" value="GIG47159.1"/>
    <property type="molecule type" value="Genomic_DNA"/>
</dbReference>
<comment type="caution">
    <text evidence="1">The sequence shown here is derived from an EMBL/GenBank/DDBJ whole genome shotgun (WGS) entry which is preliminary data.</text>
</comment>
<reference evidence="1" key="1">
    <citation type="submission" date="2021-01" db="EMBL/GenBank/DDBJ databases">
        <title>Whole genome shotgun sequence of Dactylosporangium siamense NBRC 106093.</title>
        <authorList>
            <person name="Komaki H."/>
            <person name="Tamura T."/>
        </authorList>
    </citation>
    <scope>NUCLEOTIDE SEQUENCE</scope>
    <source>
        <strain evidence="1">NBRC 106093</strain>
    </source>
</reference>
<dbReference type="Pfam" id="PF08012">
    <property type="entry name" value="DUF1702"/>
    <property type="match status" value="1"/>
</dbReference>
<gene>
    <name evidence="1" type="ORF">Dsi01nite_052000</name>
</gene>
<protein>
    <submittedName>
        <fullName evidence="1">Enediyne biosynthesis protein</fullName>
    </submittedName>
</protein>
<organism evidence="1 2">
    <name type="scientific">Dactylosporangium siamense</name>
    <dbReference type="NCBI Taxonomy" id="685454"/>
    <lineage>
        <taxon>Bacteria</taxon>
        <taxon>Bacillati</taxon>
        <taxon>Actinomycetota</taxon>
        <taxon>Actinomycetes</taxon>
        <taxon>Micromonosporales</taxon>
        <taxon>Micromonosporaceae</taxon>
        <taxon>Dactylosporangium</taxon>
    </lineage>
</organism>
<proteinExistence type="predicted"/>
<keyword evidence="2" id="KW-1185">Reference proteome</keyword>
<dbReference type="Proteomes" id="UP000660611">
    <property type="component" value="Unassembled WGS sequence"/>
</dbReference>
<evidence type="ECO:0000313" key="2">
    <source>
        <dbReference type="Proteomes" id="UP000660611"/>
    </source>
</evidence>
<dbReference type="InterPro" id="IPR012964">
    <property type="entry name" value="DUF1702"/>
</dbReference>
<dbReference type="AlphaFoldDB" id="A0A919PND8"/>
<evidence type="ECO:0000313" key="1">
    <source>
        <dbReference type="EMBL" id="GIG47159.1"/>
    </source>
</evidence>
<name>A0A919PND8_9ACTN</name>